<feature type="repeat" description="TPR" evidence="3">
    <location>
        <begin position="253"/>
        <end position="286"/>
    </location>
</feature>
<dbReference type="Gene3D" id="1.25.40.10">
    <property type="entry name" value="Tetratricopeptide repeat domain"/>
    <property type="match status" value="2"/>
</dbReference>
<dbReference type="InterPro" id="IPR019734">
    <property type="entry name" value="TPR_rpt"/>
</dbReference>
<dbReference type="AlphaFoldDB" id="A0A814Y2T7"/>
<reference evidence="4" key="1">
    <citation type="submission" date="2021-02" db="EMBL/GenBank/DDBJ databases">
        <authorList>
            <person name="Nowell W R."/>
        </authorList>
    </citation>
    <scope>NUCLEOTIDE SEQUENCE</scope>
</reference>
<dbReference type="PANTHER" id="PTHR45641">
    <property type="entry name" value="TETRATRICOPEPTIDE REPEAT PROTEIN (AFU_ORTHOLOGUE AFUA_6G03870)"/>
    <property type="match status" value="1"/>
</dbReference>
<accession>A0A814Y2T7</accession>
<dbReference type="EMBL" id="CAJNOQ010009416">
    <property type="protein sequence ID" value="CAF1224464.1"/>
    <property type="molecule type" value="Genomic_DNA"/>
</dbReference>
<evidence type="ECO:0000256" key="1">
    <source>
        <dbReference type="ARBA" id="ARBA00022737"/>
    </source>
</evidence>
<dbReference type="InterPro" id="IPR011990">
    <property type="entry name" value="TPR-like_helical_dom_sf"/>
</dbReference>
<keyword evidence="2 3" id="KW-0802">TPR repeat</keyword>
<proteinExistence type="predicted"/>
<keyword evidence="1" id="KW-0677">Repeat</keyword>
<dbReference type="SUPFAM" id="SSF48452">
    <property type="entry name" value="TPR-like"/>
    <property type="match status" value="1"/>
</dbReference>
<feature type="repeat" description="TPR" evidence="3">
    <location>
        <begin position="125"/>
        <end position="158"/>
    </location>
</feature>
<evidence type="ECO:0000313" key="4">
    <source>
        <dbReference type="EMBL" id="CAF1224464.1"/>
    </source>
</evidence>
<comment type="caution">
    <text evidence="4">The sequence shown here is derived from an EMBL/GenBank/DDBJ whole genome shotgun (WGS) entry which is preliminary data.</text>
</comment>
<keyword evidence="6" id="KW-1185">Reference proteome</keyword>
<evidence type="ECO:0000313" key="5">
    <source>
        <dbReference type="EMBL" id="CAF3987549.1"/>
    </source>
</evidence>
<dbReference type="SMART" id="SM00028">
    <property type="entry name" value="TPR"/>
    <property type="match status" value="6"/>
</dbReference>
<dbReference type="EMBL" id="CAJOBC010009420">
    <property type="protein sequence ID" value="CAF3987549.1"/>
    <property type="molecule type" value="Genomic_DNA"/>
</dbReference>
<organism evidence="4 6">
    <name type="scientific">Didymodactylos carnosus</name>
    <dbReference type="NCBI Taxonomy" id="1234261"/>
    <lineage>
        <taxon>Eukaryota</taxon>
        <taxon>Metazoa</taxon>
        <taxon>Spiralia</taxon>
        <taxon>Gnathifera</taxon>
        <taxon>Rotifera</taxon>
        <taxon>Eurotatoria</taxon>
        <taxon>Bdelloidea</taxon>
        <taxon>Philodinida</taxon>
        <taxon>Philodinidae</taxon>
        <taxon>Didymodactylos</taxon>
    </lineage>
</organism>
<evidence type="ECO:0000256" key="2">
    <source>
        <dbReference type="ARBA" id="ARBA00022803"/>
    </source>
</evidence>
<gene>
    <name evidence="4" type="ORF">GPM918_LOCUS24854</name>
    <name evidence="5" type="ORF">SRO942_LOCUS24858</name>
</gene>
<dbReference type="OrthoDB" id="5587616at2759"/>
<dbReference type="PANTHER" id="PTHR45641:SF19">
    <property type="entry name" value="NEPHROCYSTIN-3"/>
    <property type="match status" value="1"/>
</dbReference>
<evidence type="ECO:0000313" key="6">
    <source>
        <dbReference type="Proteomes" id="UP000663829"/>
    </source>
</evidence>
<dbReference type="Pfam" id="PF13424">
    <property type="entry name" value="TPR_12"/>
    <property type="match status" value="2"/>
</dbReference>
<evidence type="ECO:0000256" key="3">
    <source>
        <dbReference type="PROSITE-ProRule" id="PRU00339"/>
    </source>
</evidence>
<dbReference type="PROSITE" id="PS50005">
    <property type="entry name" value="TPR"/>
    <property type="match status" value="3"/>
</dbReference>
<feature type="repeat" description="TPR" evidence="3">
    <location>
        <begin position="211"/>
        <end position="244"/>
    </location>
</feature>
<dbReference type="Proteomes" id="UP000681722">
    <property type="component" value="Unassembled WGS sequence"/>
</dbReference>
<name>A0A814Y2T7_9BILA</name>
<sequence>MLFRIETVTERDDGIWQVELKLTNDEDKQLRHLTDRYREEIQGPTALHRLAILLCKMGEDRKAKEVYELLLGRTNEDDMEERAYIYNQLGIVCSAINNQEAALAHFKKSLELHLTYLSPDAPQLASCYSNIGQCLRNQGNFSETLEQYQRCLDIELSQPELDQDQRSIAMTHYNIGDLFLEHDCLDEALKSHERSLKLRLASLPPLHPDLAYSYGQIGSIFMNQGNYKEAGIQFQKALELGQKSLPPSHSYLAITYNNMAAALYRLRKYEEALQHVEKSIQIVHQIFPVDHPTRTSTEDLYNQIRSIVVT</sequence>
<protein>
    <submittedName>
        <fullName evidence="4">Uncharacterized protein</fullName>
    </submittedName>
</protein>
<dbReference type="Proteomes" id="UP000663829">
    <property type="component" value="Unassembled WGS sequence"/>
</dbReference>